<dbReference type="AlphaFoldDB" id="A0A7J7JV27"/>
<accession>A0A7J7JV27</accession>
<gene>
    <name evidence="2" type="ORF">EB796_011443</name>
</gene>
<organism evidence="2 3">
    <name type="scientific">Bugula neritina</name>
    <name type="common">Brown bryozoan</name>
    <name type="synonym">Sertularia neritina</name>
    <dbReference type="NCBI Taxonomy" id="10212"/>
    <lineage>
        <taxon>Eukaryota</taxon>
        <taxon>Metazoa</taxon>
        <taxon>Spiralia</taxon>
        <taxon>Lophotrochozoa</taxon>
        <taxon>Bryozoa</taxon>
        <taxon>Gymnolaemata</taxon>
        <taxon>Cheilostomatida</taxon>
        <taxon>Flustrina</taxon>
        <taxon>Buguloidea</taxon>
        <taxon>Bugulidae</taxon>
        <taxon>Bugula</taxon>
    </lineage>
</organism>
<protein>
    <submittedName>
        <fullName evidence="2">Uncharacterized protein</fullName>
    </submittedName>
</protein>
<name>A0A7J7JV27_BUGNE</name>
<evidence type="ECO:0000313" key="2">
    <source>
        <dbReference type="EMBL" id="KAF6030249.1"/>
    </source>
</evidence>
<dbReference type="Proteomes" id="UP000593567">
    <property type="component" value="Unassembled WGS sequence"/>
</dbReference>
<evidence type="ECO:0000313" key="3">
    <source>
        <dbReference type="Proteomes" id="UP000593567"/>
    </source>
</evidence>
<feature type="region of interest" description="Disordered" evidence="1">
    <location>
        <begin position="1"/>
        <end position="44"/>
    </location>
</feature>
<sequence length="169" mass="18297">MANGIKSDAQSILNSVSSTSQEFSTSPVDISSSKNKRDKATQVSAGTKICEIGASSTVGIDGDSCSLTQPSFQSSEYFKVDSNKGESIRDQTSQFLDKYQVENVCWEDQLELFVQTVVEELVTEALVDLQQGLLTAELKGLELTDFNGNSVAEDMPGSKSLEKSTCFIK</sequence>
<reference evidence="2" key="1">
    <citation type="submission" date="2020-06" db="EMBL/GenBank/DDBJ databases">
        <title>Draft genome of Bugula neritina, a colonial animal packing powerful symbionts and potential medicines.</title>
        <authorList>
            <person name="Rayko M."/>
        </authorList>
    </citation>
    <scope>NUCLEOTIDE SEQUENCE [LARGE SCALE GENOMIC DNA]</scope>
    <source>
        <strain evidence="2">Kwan_BN1</strain>
    </source>
</reference>
<comment type="caution">
    <text evidence="2">The sequence shown here is derived from an EMBL/GenBank/DDBJ whole genome shotgun (WGS) entry which is preliminary data.</text>
</comment>
<evidence type="ECO:0000256" key="1">
    <source>
        <dbReference type="SAM" id="MobiDB-lite"/>
    </source>
</evidence>
<feature type="compositionally biased region" description="Low complexity" evidence="1">
    <location>
        <begin position="15"/>
        <end position="26"/>
    </location>
</feature>
<proteinExistence type="predicted"/>
<keyword evidence="3" id="KW-1185">Reference proteome</keyword>
<dbReference type="EMBL" id="VXIV02001729">
    <property type="protein sequence ID" value="KAF6030249.1"/>
    <property type="molecule type" value="Genomic_DNA"/>
</dbReference>